<keyword evidence="2" id="KW-1185">Reference proteome</keyword>
<name>A0ABQ4N619_9BACL</name>
<protein>
    <recommendedName>
        <fullName evidence="3">PD(D/E)XK endonuclease domain-containing protein</fullName>
    </recommendedName>
</protein>
<evidence type="ECO:0000313" key="1">
    <source>
        <dbReference type="EMBL" id="GIQ63660.1"/>
    </source>
</evidence>
<dbReference type="Proteomes" id="UP000680304">
    <property type="component" value="Unassembled WGS sequence"/>
</dbReference>
<sequence>MTKGRAKSTAHISEVVGKVSEMTARRALLNAGYIVAKPETDEPFDVVFRDPVNREWYTAQIKTIRVREDRDGALVVSARKSNGEPYAKPDADYIVGVLGDAVYMFENTGQAEYWAQEATASKRWVKLPTEIVRDQTAVAQ</sequence>
<dbReference type="EMBL" id="BOVJ01000068">
    <property type="protein sequence ID" value="GIQ63660.1"/>
    <property type="molecule type" value="Genomic_DNA"/>
</dbReference>
<evidence type="ECO:0000313" key="2">
    <source>
        <dbReference type="Proteomes" id="UP000680304"/>
    </source>
</evidence>
<proteinExistence type="predicted"/>
<organism evidence="1 2">
    <name type="scientific">Paenibacillus cisolokensis</name>
    <dbReference type="NCBI Taxonomy" id="1658519"/>
    <lineage>
        <taxon>Bacteria</taxon>
        <taxon>Bacillati</taxon>
        <taxon>Bacillota</taxon>
        <taxon>Bacilli</taxon>
        <taxon>Bacillales</taxon>
        <taxon>Paenibacillaceae</taxon>
        <taxon>Paenibacillus</taxon>
    </lineage>
</organism>
<evidence type="ECO:0008006" key="3">
    <source>
        <dbReference type="Google" id="ProtNLM"/>
    </source>
</evidence>
<dbReference type="InterPro" id="IPR011856">
    <property type="entry name" value="tRNA_endonuc-like_dom_sf"/>
</dbReference>
<dbReference type="RefSeq" id="WP_244863408.1">
    <property type="nucleotide sequence ID" value="NZ_BOVJ01000068.1"/>
</dbReference>
<dbReference type="Gene3D" id="3.40.1350.10">
    <property type="match status" value="1"/>
</dbReference>
<gene>
    <name evidence="1" type="ORF">PACILC2_22280</name>
</gene>
<accession>A0ABQ4N619</accession>
<comment type="caution">
    <text evidence="1">The sequence shown here is derived from an EMBL/GenBank/DDBJ whole genome shotgun (WGS) entry which is preliminary data.</text>
</comment>
<reference evidence="1 2" key="1">
    <citation type="submission" date="2021-04" db="EMBL/GenBank/DDBJ databases">
        <title>Draft genome sequence of Paenibacillus cisolokensis, LC2-13A.</title>
        <authorList>
            <person name="Uke A."/>
            <person name="Chhe C."/>
            <person name="Baramee S."/>
            <person name="Kosugi A."/>
        </authorList>
    </citation>
    <scope>NUCLEOTIDE SEQUENCE [LARGE SCALE GENOMIC DNA]</scope>
    <source>
        <strain evidence="1 2">LC2-13A</strain>
    </source>
</reference>